<accession>A0A3D8ID81</accession>
<dbReference type="GO" id="GO:0061599">
    <property type="term" value="F:molybdopterin molybdotransferase activity"/>
    <property type="evidence" value="ECO:0007669"/>
    <property type="project" value="UniProtKB-UniRule"/>
</dbReference>
<keyword evidence="6" id="KW-0500">Molybdenum</keyword>
<dbReference type="Proteomes" id="UP000256650">
    <property type="component" value="Unassembled WGS sequence"/>
</dbReference>
<evidence type="ECO:0000256" key="1">
    <source>
        <dbReference type="ARBA" id="ARBA00002901"/>
    </source>
</evidence>
<comment type="cofactor">
    <cofactor evidence="6">
        <name>Mg(2+)</name>
        <dbReference type="ChEBI" id="CHEBI:18420"/>
    </cofactor>
</comment>
<keyword evidence="6" id="KW-0460">Magnesium</keyword>
<proteinExistence type="inferred from homology"/>
<dbReference type="GO" id="GO:0046872">
    <property type="term" value="F:metal ion binding"/>
    <property type="evidence" value="ECO:0007669"/>
    <property type="project" value="UniProtKB-UniRule"/>
</dbReference>
<evidence type="ECO:0000256" key="2">
    <source>
        <dbReference type="ARBA" id="ARBA00005046"/>
    </source>
</evidence>
<dbReference type="EC" id="2.10.1.1" evidence="6"/>
<dbReference type="InterPro" id="IPR005110">
    <property type="entry name" value="MoeA_linker/N"/>
</dbReference>
<keyword evidence="6" id="KW-0479">Metal-binding</keyword>
<dbReference type="Gene3D" id="3.90.105.10">
    <property type="entry name" value="Molybdopterin biosynthesis moea protein, domain 2"/>
    <property type="match status" value="1"/>
</dbReference>
<dbReference type="InterPro" id="IPR036425">
    <property type="entry name" value="MoaB/Mog-like_dom_sf"/>
</dbReference>
<comment type="catalytic activity">
    <reaction evidence="5">
        <text>adenylyl-molybdopterin + molybdate = Mo-molybdopterin + AMP + H(+)</text>
        <dbReference type="Rhea" id="RHEA:35047"/>
        <dbReference type="ChEBI" id="CHEBI:15378"/>
        <dbReference type="ChEBI" id="CHEBI:36264"/>
        <dbReference type="ChEBI" id="CHEBI:62727"/>
        <dbReference type="ChEBI" id="CHEBI:71302"/>
        <dbReference type="ChEBI" id="CHEBI:456215"/>
        <dbReference type="EC" id="2.10.1.1"/>
    </reaction>
</comment>
<dbReference type="RefSeq" id="WP_115551766.1">
    <property type="nucleotide sequence ID" value="NZ_CAOPYK010000006.1"/>
</dbReference>
<protein>
    <recommendedName>
        <fullName evidence="6">Molybdopterin molybdenumtransferase</fullName>
        <ecNumber evidence="6">2.10.1.1</ecNumber>
    </recommendedName>
</protein>
<evidence type="ECO:0000256" key="3">
    <source>
        <dbReference type="ARBA" id="ARBA00010763"/>
    </source>
</evidence>
<evidence type="ECO:0000313" key="8">
    <source>
        <dbReference type="EMBL" id="RDU62501.1"/>
    </source>
</evidence>
<dbReference type="GO" id="GO:0005829">
    <property type="term" value="C:cytosol"/>
    <property type="evidence" value="ECO:0007669"/>
    <property type="project" value="TreeGrafter"/>
</dbReference>
<dbReference type="SMART" id="SM00852">
    <property type="entry name" value="MoCF_biosynth"/>
    <property type="match status" value="1"/>
</dbReference>
<keyword evidence="9" id="KW-1185">Reference proteome</keyword>
<sequence>MKKEPQNLKTAIESLRNATQEFHRHIEVLPLLEAQDRILAETICAKISLPRFDNSAMDGYALKVANAGKKLKIQSKIFAGDCAEVDLGDLECAKIMTGAKVPNGADCVVPFEEIEGGFENTEQILAPQNLKKGANIRKCGEEVARDSVLLEKGATLSADSLTLLATQGISYVKVFAPLKINVFASGDELKEIWEQADSYQIYNSNSTMIQAILKSYGFGSHYGGILSDNQNVIKRALESPSDVIFTSGGASKGEADFIREVLEQSGAQMVLSGVQIKPGKPIMVAKLDSKFIVALPGNPLAGAVLLRLLIVPFLRQLSGASAHYPQFLLFKSAHNLPRKSRTEAVLAKIRGDCVSFVKGGKYGSSEVMPMALGNALVVFDVSRDSIVEGEILKVLPFQMEFGAEEADFINGL</sequence>
<dbReference type="OrthoDB" id="9804758at2"/>
<dbReference type="GO" id="GO:0006777">
    <property type="term" value="P:Mo-molybdopterin cofactor biosynthetic process"/>
    <property type="evidence" value="ECO:0007669"/>
    <property type="project" value="UniProtKB-UniRule"/>
</dbReference>
<dbReference type="AlphaFoldDB" id="A0A3D8ID81"/>
<evidence type="ECO:0000259" key="7">
    <source>
        <dbReference type="SMART" id="SM00852"/>
    </source>
</evidence>
<dbReference type="PANTHER" id="PTHR10192:SF5">
    <property type="entry name" value="GEPHYRIN"/>
    <property type="match status" value="1"/>
</dbReference>
<name>A0A3D8ID81_9HELI</name>
<evidence type="ECO:0000256" key="5">
    <source>
        <dbReference type="ARBA" id="ARBA00047317"/>
    </source>
</evidence>
<dbReference type="InterPro" id="IPR008284">
    <property type="entry name" value="MoCF_biosynth_CS"/>
</dbReference>
<keyword evidence="4 6" id="KW-0501">Molybdenum cofactor biosynthesis</keyword>
<dbReference type="SUPFAM" id="SSF53218">
    <property type="entry name" value="Molybdenum cofactor biosynthesis proteins"/>
    <property type="match status" value="1"/>
</dbReference>
<dbReference type="CDD" id="cd00887">
    <property type="entry name" value="MoeA"/>
    <property type="match status" value="1"/>
</dbReference>
<comment type="caution">
    <text evidence="8">The sequence shown here is derived from an EMBL/GenBank/DDBJ whole genome shotgun (WGS) entry which is preliminary data.</text>
</comment>
<dbReference type="SUPFAM" id="SSF63882">
    <property type="entry name" value="MoeA N-terminal region -like"/>
    <property type="match status" value="1"/>
</dbReference>
<evidence type="ECO:0000256" key="6">
    <source>
        <dbReference type="RuleBase" id="RU365090"/>
    </source>
</evidence>
<dbReference type="PROSITE" id="PS01079">
    <property type="entry name" value="MOCF_BIOSYNTHESIS_2"/>
    <property type="match status" value="1"/>
</dbReference>
<dbReference type="Gene3D" id="3.40.980.10">
    <property type="entry name" value="MoaB/Mog-like domain"/>
    <property type="match status" value="1"/>
</dbReference>
<organism evidence="8 9">
    <name type="scientific">Helicobacter ganmani</name>
    <dbReference type="NCBI Taxonomy" id="60246"/>
    <lineage>
        <taxon>Bacteria</taxon>
        <taxon>Pseudomonadati</taxon>
        <taxon>Campylobacterota</taxon>
        <taxon>Epsilonproteobacteria</taxon>
        <taxon>Campylobacterales</taxon>
        <taxon>Helicobacteraceae</taxon>
        <taxon>Helicobacter</taxon>
    </lineage>
</organism>
<comment type="function">
    <text evidence="1 6">Catalyzes the insertion of molybdate into adenylated molybdopterin with the concomitant release of AMP.</text>
</comment>
<comment type="pathway">
    <text evidence="2 6">Cofactor biosynthesis; molybdopterin biosynthesis.</text>
</comment>
<dbReference type="Gene3D" id="2.170.190.11">
    <property type="entry name" value="Molybdopterin biosynthesis moea protein, domain 3"/>
    <property type="match status" value="1"/>
</dbReference>
<evidence type="ECO:0000313" key="9">
    <source>
        <dbReference type="Proteomes" id="UP000256650"/>
    </source>
</evidence>
<feature type="domain" description="MoaB/Mog" evidence="7">
    <location>
        <begin position="181"/>
        <end position="316"/>
    </location>
</feature>
<keyword evidence="6 8" id="KW-0808">Transferase</keyword>
<dbReference type="InterPro" id="IPR036688">
    <property type="entry name" value="MoeA_C_domain_IV_sf"/>
</dbReference>
<dbReference type="SUPFAM" id="SSF63867">
    <property type="entry name" value="MoeA C-terminal domain-like"/>
    <property type="match status" value="1"/>
</dbReference>
<reference evidence="8 9" key="1">
    <citation type="submission" date="2018-04" db="EMBL/GenBank/DDBJ databases">
        <title>Novel Campyloabacter and Helicobacter Species and Strains.</title>
        <authorList>
            <person name="Mannion A.J."/>
            <person name="Shen Z."/>
            <person name="Fox J.G."/>
        </authorList>
    </citation>
    <scope>NUCLEOTIDE SEQUENCE [LARGE SCALE GENOMIC DNA]</scope>
    <source>
        <strain evidence="8 9">MIT 99-5101</strain>
    </source>
</reference>
<evidence type="ECO:0000256" key="4">
    <source>
        <dbReference type="ARBA" id="ARBA00023150"/>
    </source>
</evidence>
<dbReference type="UniPathway" id="UPA00344"/>
<dbReference type="InterPro" id="IPR038987">
    <property type="entry name" value="MoeA-like"/>
</dbReference>
<dbReference type="InterPro" id="IPR001453">
    <property type="entry name" value="MoaB/Mog_dom"/>
</dbReference>
<dbReference type="Pfam" id="PF00994">
    <property type="entry name" value="MoCF_biosynth"/>
    <property type="match status" value="1"/>
</dbReference>
<gene>
    <name evidence="8" type="ORF">CQA43_06270</name>
</gene>
<dbReference type="InterPro" id="IPR036135">
    <property type="entry name" value="MoeA_linker/N_sf"/>
</dbReference>
<dbReference type="GeneID" id="82535893"/>
<dbReference type="Gene3D" id="2.40.340.10">
    <property type="entry name" value="MoeA, C-terminal, domain IV"/>
    <property type="match status" value="1"/>
</dbReference>
<comment type="similarity">
    <text evidence="3 6">Belongs to the MoeA family.</text>
</comment>
<dbReference type="PANTHER" id="PTHR10192">
    <property type="entry name" value="MOLYBDOPTERIN BIOSYNTHESIS PROTEIN"/>
    <property type="match status" value="1"/>
</dbReference>
<dbReference type="EMBL" id="NXLS01000006">
    <property type="protein sequence ID" value="RDU62501.1"/>
    <property type="molecule type" value="Genomic_DNA"/>
</dbReference>
<dbReference type="Pfam" id="PF03453">
    <property type="entry name" value="MoeA_N"/>
    <property type="match status" value="1"/>
</dbReference>